<dbReference type="RefSeq" id="WP_136857812.1">
    <property type="nucleotide sequence ID" value="NZ_SUNH01000026.1"/>
</dbReference>
<feature type="transmembrane region" description="Helical" evidence="9">
    <location>
        <begin position="421"/>
        <end position="443"/>
    </location>
</feature>
<feature type="transmembrane region" description="Helical" evidence="9">
    <location>
        <begin position="353"/>
        <end position="373"/>
    </location>
</feature>
<evidence type="ECO:0000256" key="1">
    <source>
        <dbReference type="ARBA" id="ARBA00002378"/>
    </source>
</evidence>
<keyword evidence="11" id="KW-0830">Ubiquinone</keyword>
<accession>A0A4U0QKS0</accession>
<keyword evidence="3" id="KW-1003">Cell membrane</keyword>
<evidence type="ECO:0000256" key="2">
    <source>
        <dbReference type="ARBA" id="ARBA00004651"/>
    </source>
</evidence>
<feature type="transmembrane region" description="Helical" evidence="9">
    <location>
        <begin position="542"/>
        <end position="561"/>
    </location>
</feature>
<evidence type="ECO:0000256" key="7">
    <source>
        <dbReference type="ARBA" id="ARBA00023136"/>
    </source>
</evidence>
<evidence type="ECO:0000259" key="10">
    <source>
        <dbReference type="Pfam" id="PF00361"/>
    </source>
</evidence>
<dbReference type="OrthoDB" id="9768329at2"/>
<dbReference type="Proteomes" id="UP000306223">
    <property type="component" value="Unassembled WGS sequence"/>
</dbReference>
<comment type="subcellular location">
    <subcellularLocation>
        <location evidence="2">Cell membrane</location>
        <topology evidence="2">Multi-pass membrane protein</topology>
    </subcellularLocation>
    <subcellularLocation>
        <location evidence="8">Membrane</location>
        <topology evidence="8">Multi-pass membrane protein</topology>
    </subcellularLocation>
</comment>
<feature type="transmembrane region" description="Helical" evidence="9">
    <location>
        <begin position="127"/>
        <end position="144"/>
    </location>
</feature>
<evidence type="ECO:0000256" key="5">
    <source>
        <dbReference type="ARBA" id="ARBA00022989"/>
    </source>
</evidence>
<feature type="transmembrane region" description="Helical" evidence="9">
    <location>
        <begin position="200"/>
        <end position="222"/>
    </location>
</feature>
<dbReference type="InterPro" id="IPR001750">
    <property type="entry name" value="ND/Mrp_TM"/>
</dbReference>
<feature type="domain" description="NADH:quinone oxidoreductase/Mrp antiporter transmembrane" evidence="10">
    <location>
        <begin position="121"/>
        <end position="344"/>
    </location>
</feature>
<feature type="transmembrane region" description="Helical" evidence="9">
    <location>
        <begin position="259"/>
        <end position="283"/>
    </location>
</feature>
<feature type="transmembrane region" description="Helical" evidence="9">
    <location>
        <begin position="317"/>
        <end position="341"/>
    </location>
</feature>
<feature type="transmembrane region" description="Helical" evidence="9">
    <location>
        <begin position="74"/>
        <end position="95"/>
    </location>
</feature>
<evidence type="ECO:0000256" key="4">
    <source>
        <dbReference type="ARBA" id="ARBA00022692"/>
    </source>
</evidence>
<sequence>MTADLSLLLPLAVLWPMLLASLSLLPGWGPRMVTLLPLGPLPGLAAAVITPRDTPVALPGILLDGGLELTGTGALFLGGAALLWFWAGVYAAFYLRHDGRPTSFALFWNLVLAGNLGVFIAADIISFYVFFALVSLLAYPLVIHDRKPASMRAGTVYLVLAVLGEVAILVGLMLASYGAGGAIGIEAVRAALALPSTHPAALGLLIAGFGIKAGLMPLHVWLPVAHPAAPVPASAVLSGAIVKAGIFGLVAFLPLGTPALGAGTVLMILAFTGLFLAALLALGQAGAKSVLAYSTVSQMGLVMGVLGYALAQGSAPATLLPALALFTLHHGLAKGALFLGVGLAPTCGRAWRWGLMAVLAVLGLSLAGGPLLAGALVKSALKDPAGALGATLIGLSALTTALAMARYLAVLPRSKPRRRPPVLMALAFLALAGAALWLPWLLYADLADKSPLATDLRAQITDAWPLGLAVLLIAGAAAVGLKPPALPEGDALGPVQRRAAALTVAARAAMRAGSRSLRRSRPKPQTVIAEDLDRVEDIFREGAAAAILLLAVTGAILASVLI</sequence>
<comment type="caution">
    <text evidence="11">The sequence shown here is derived from an EMBL/GenBank/DDBJ whole genome shotgun (WGS) entry which is preliminary data.</text>
</comment>
<dbReference type="InterPro" id="IPR052175">
    <property type="entry name" value="ComplexI-like_HydComp"/>
</dbReference>
<protein>
    <submittedName>
        <fullName evidence="11">NADH/ubiquinone/plastoquinone (Complex I)</fullName>
    </submittedName>
</protein>
<dbReference type="AlphaFoldDB" id="A0A4U0QKS0"/>
<feature type="transmembrane region" description="Helical" evidence="9">
    <location>
        <begin position="102"/>
        <end position="121"/>
    </location>
</feature>
<dbReference type="GO" id="GO:0016491">
    <property type="term" value="F:oxidoreductase activity"/>
    <property type="evidence" value="ECO:0007669"/>
    <property type="project" value="UniProtKB-KW"/>
</dbReference>
<name>A0A4U0QKS0_9RHOB</name>
<feature type="transmembrane region" description="Helical" evidence="9">
    <location>
        <begin position="463"/>
        <end position="481"/>
    </location>
</feature>
<dbReference type="PRINTS" id="PR01437">
    <property type="entry name" value="NUOXDRDTASE4"/>
</dbReference>
<keyword evidence="5 9" id="KW-1133">Transmembrane helix</keyword>
<evidence type="ECO:0000256" key="8">
    <source>
        <dbReference type="RuleBase" id="RU000320"/>
    </source>
</evidence>
<reference evidence="11 12" key="1">
    <citation type="submission" date="2019-04" db="EMBL/GenBank/DDBJ databases">
        <authorList>
            <person name="Li J."/>
        </authorList>
    </citation>
    <scope>NUCLEOTIDE SEQUENCE [LARGE SCALE GENOMIC DNA]</scope>
    <source>
        <strain evidence="11 12">CCTCC AB2016182</strain>
    </source>
</reference>
<gene>
    <name evidence="11" type="ORF">FA740_15935</name>
</gene>
<feature type="transmembrane region" description="Helical" evidence="9">
    <location>
        <begin position="290"/>
        <end position="311"/>
    </location>
</feature>
<feature type="transmembrane region" description="Helical" evidence="9">
    <location>
        <begin position="385"/>
        <end position="409"/>
    </location>
</feature>
<keyword evidence="4 8" id="KW-0812">Transmembrane</keyword>
<organism evidence="11 12">
    <name type="scientific">Paracoccus hibiscisoli</name>
    <dbReference type="NCBI Taxonomy" id="2023261"/>
    <lineage>
        <taxon>Bacteria</taxon>
        <taxon>Pseudomonadati</taxon>
        <taxon>Pseudomonadota</taxon>
        <taxon>Alphaproteobacteria</taxon>
        <taxon>Rhodobacterales</taxon>
        <taxon>Paracoccaceae</taxon>
        <taxon>Paracoccus</taxon>
    </lineage>
</organism>
<evidence type="ECO:0000256" key="3">
    <source>
        <dbReference type="ARBA" id="ARBA00022475"/>
    </source>
</evidence>
<dbReference type="GO" id="GO:0005886">
    <property type="term" value="C:plasma membrane"/>
    <property type="evidence" value="ECO:0007669"/>
    <property type="project" value="UniProtKB-SubCell"/>
</dbReference>
<feature type="transmembrane region" description="Helical" evidence="9">
    <location>
        <begin position="156"/>
        <end position="180"/>
    </location>
</feature>
<keyword evidence="6" id="KW-0560">Oxidoreductase</keyword>
<keyword evidence="7 9" id="KW-0472">Membrane</keyword>
<keyword evidence="12" id="KW-1185">Reference proteome</keyword>
<dbReference type="PANTHER" id="PTHR42682">
    <property type="entry name" value="HYDROGENASE-4 COMPONENT F"/>
    <property type="match status" value="1"/>
</dbReference>
<dbReference type="GO" id="GO:0042773">
    <property type="term" value="P:ATP synthesis coupled electron transport"/>
    <property type="evidence" value="ECO:0007669"/>
    <property type="project" value="InterPro"/>
</dbReference>
<proteinExistence type="predicted"/>
<dbReference type="Pfam" id="PF00361">
    <property type="entry name" value="Proton_antipo_M"/>
    <property type="match status" value="1"/>
</dbReference>
<evidence type="ECO:0000313" key="11">
    <source>
        <dbReference type="EMBL" id="TJZ81980.1"/>
    </source>
</evidence>
<evidence type="ECO:0000313" key="12">
    <source>
        <dbReference type="Proteomes" id="UP000306223"/>
    </source>
</evidence>
<feature type="transmembrane region" description="Helical" evidence="9">
    <location>
        <begin position="234"/>
        <end position="253"/>
    </location>
</feature>
<evidence type="ECO:0000256" key="6">
    <source>
        <dbReference type="ARBA" id="ARBA00023002"/>
    </source>
</evidence>
<dbReference type="InterPro" id="IPR003918">
    <property type="entry name" value="NADH_UbQ_OxRdtase"/>
</dbReference>
<dbReference type="PANTHER" id="PTHR42682:SF4">
    <property type="entry name" value="NADH-UBIQUINONE_PLASTOQUINONE"/>
    <property type="match status" value="1"/>
</dbReference>
<comment type="function">
    <text evidence="1">NDH-1 shuttles electrons from NADH, via FMN and iron-sulfur (Fe-S) centers, to quinones in the respiratory chain. The immediate electron acceptor for the enzyme in this species is believed to be ubiquinone. Couples the redox reaction to proton translocation (for every two electrons transferred, four hydrogen ions are translocated across the cytoplasmic membrane), and thus conserves the redox energy in a proton gradient.</text>
</comment>
<dbReference type="GO" id="GO:0008137">
    <property type="term" value="F:NADH dehydrogenase (ubiquinone) activity"/>
    <property type="evidence" value="ECO:0007669"/>
    <property type="project" value="InterPro"/>
</dbReference>
<evidence type="ECO:0000256" key="9">
    <source>
        <dbReference type="SAM" id="Phobius"/>
    </source>
</evidence>
<dbReference type="EMBL" id="SUNH01000026">
    <property type="protein sequence ID" value="TJZ81980.1"/>
    <property type="molecule type" value="Genomic_DNA"/>
</dbReference>